<dbReference type="GO" id="GO:0016491">
    <property type="term" value="F:oxidoreductase activity"/>
    <property type="evidence" value="ECO:0007669"/>
    <property type="project" value="UniProtKB-KW"/>
</dbReference>
<evidence type="ECO:0000256" key="1">
    <source>
        <dbReference type="ARBA" id="ARBA00001974"/>
    </source>
</evidence>
<sequence>MGLVIVLFCLASFATAQFTPHSTSETVHLEKLDARQAHDIGTLEQNTDGSVPYFDYEKLHLTSVEVKAIQRKLSRTFGRKCSHYWNLFSFSPINVTQDHNSPVDYTLAGPDNCKPFPGDAAWPSFWEWQALDLVTGGALIKPVPQAHVCYSNSTGTVDKTACETVSKGWHGQYWQNSQDDPIEMLSPLYQGMSCQPPSEFNSTVGAFDNGALCTQGGYPSHVVDVRTVAQMQLTINFARNKGIRLVEVALVKHYKSANYSGPAFKAGVGIQGFEIYKAISSSGLTALGGECPTVSPTGGWIMGGGHAPASGIWGMGADHALAFEVVTADGLVTASSDHNPDLFWALRGGGGLTFGVVSSVLFRVHEDVPVTSASWSFGTSSNTTKETVYAGLNSWFAFFPRGADNEIYAYFNIFNVGGSVTLTMAPFFAMNKTLTQAQEILQPWLDDMKSLGFDGFYTAYNSSFPVEDVINSGVVTAPRLFPRENFMNGNQLFDDTFDSITDNLDAGMAVIGYNMAPTLQRGGYQNTLVSQAWRDSIGYMITGVVTNMSMPAEYLVEQRRNFTNGPMQRWRELTPGSGTYLNEADRMEPNFQYSFWGTKYPSLLKVKQQYDPFNLFYATTGVGSEFFEVRSIDNYPNENGRLCVNPDPMLYYPES</sequence>
<comment type="cofactor">
    <cofactor evidence="1">
        <name>FAD</name>
        <dbReference type="ChEBI" id="CHEBI:57692"/>
    </cofactor>
</comment>
<keyword evidence="6" id="KW-0732">Signal</keyword>
<dbReference type="Proteomes" id="UP000270230">
    <property type="component" value="Unassembled WGS sequence"/>
</dbReference>
<dbReference type="InterPro" id="IPR012951">
    <property type="entry name" value="BBE"/>
</dbReference>
<accession>A0A3M7CX58</accession>
<dbReference type="PROSITE" id="PS51387">
    <property type="entry name" value="FAD_PCMH"/>
    <property type="match status" value="1"/>
</dbReference>
<evidence type="ECO:0000259" key="7">
    <source>
        <dbReference type="PROSITE" id="PS51387"/>
    </source>
</evidence>
<feature type="domain" description="FAD-binding PCMH-type" evidence="7">
    <location>
        <begin position="182"/>
        <end position="367"/>
    </location>
</feature>
<feature type="chain" id="PRO_5017927560" description="FAD-binding PCMH-type domain-containing protein" evidence="6">
    <location>
        <begin position="17"/>
        <end position="655"/>
    </location>
</feature>
<dbReference type="AlphaFoldDB" id="A0A3M7CX58"/>
<dbReference type="Pfam" id="PF01565">
    <property type="entry name" value="FAD_binding_4"/>
    <property type="match status" value="1"/>
</dbReference>
<evidence type="ECO:0000256" key="3">
    <source>
        <dbReference type="ARBA" id="ARBA00022630"/>
    </source>
</evidence>
<dbReference type="InterPro" id="IPR016166">
    <property type="entry name" value="FAD-bd_PCMH"/>
</dbReference>
<proteinExistence type="inferred from homology"/>
<dbReference type="PANTHER" id="PTHR42973">
    <property type="entry name" value="BINDING OXIDOREDUCTASE, PUTATIVE (AFU_ORTHOLOGUE AFUA_1G17690)-RELATED"/>
    <property type="match status" value="1"/>
</dbReference>
<dbReference type="OrthoDB" id="9983560at2759"/>
<protein>
    <recommendedName>
        <fullName evidence="7">FAD-binding PCMH-type domain-containing protein</fullName>
    </recommendedName>
</protein>
<dbReference type="InterPro" id="IPR050416">
    <property type="entry name" value="FAD-linked_Oxidoreductase"/>
</dbReference>
<dbReference type="InterPro" id="IPR006094">
    <property type="entry name" value="Oxid_FAD_bind_N"/>
</dbReference>
<dbReference type="InterPro" id="IPR036318">
    <property type="entry name" value="FAD-bd_PCMH-like_sf"/>
</dbReference>
<name>A0A3M7CX58_HORWE</name>
<keyword evidence="3" id="KW-0285">Flavoprotein</keyword>
<evidence type="ECO:0000313" key="9">
    <source>
        <dbReference type="Proteomes" id="UP000270230"/>
    </source>
</evidence>
<dbReference type="InterPro" id="IPR016169">
    <property type="entry name" value="FAD-bd_PCMH_sub2"/>
</dbReference>
<dbReference type="EMBL" id="QWIN01000200">
    <property type="protein sequence ID" value="RMY56591.1"/>
    <property type="molecule type" value="Genomic_DNA"/>
</dbReference>
<organism evidence="8 9">
    <name type="scientific">Hortaea werneckii</name>
    <name type="common">Black yeast</name>
    <name type="synonym">Cladosporium werneckii</name>
    <dbReference type="NCBI Taxonomy" id="91943"/>
    <lineage>
        <taxon>Eukaryota</taxon>
        <taxon>Fungi</taxon>
        <taxon>Dikarya</taxon>
        <taxon>Ascomycota</taxon>
        <taxon>Pezizomycotina</taxon>
        <taxon>Dothideomycetes</taxon>
        <taxon>Dothideomycetidae</taxon>
        <taxon>Mycosphaerellales</taxon>
        <taxon>Teratosphaeriaceae</taxon>
        <taxon>Hortaea</taxon>
    </lineage>
</organism>
<dbReference type="PANTHER" id="PTHR42973:SF39">
    <property type="entry name" value="FAD-BINDING PCMH-TYPE DOMAIN-CONTAINING PROTEIN"/>
    <property type="match status" value="1"/>
</dbReference>
<keyword evidence="4" id="KW-0274">FAD</keyword>
<reference evidence="8 9" key="1">
    <citation type="journal article" date="2018" name="BMC Genomics">
        <title>Genomic evidence for intraspecific hybridization in a clonal and extremely halotolerant yeast.</title>
        <authorList>
            <person name="Gostincar C."/>
            <person name="Stajich J.E."/>
            <person name="Zupancic J."/>
            <person name="Zalar P."/>
            <person name="Gunde-Cimerman N."/>
        </authorList>
    </citation>
    <scope>NUCLEOTIDE SEQUENCE [LARGE SCALE GENOMIC DNA]</scope>
    <source>
        <strain evidence="8 9">EXF-151</strain>
    </source>
</reference>
<dbReference type="SUPFAM" id="SSF56176">
    <property type="entry name" value="FAD-binding/transporter-associated domain-like"/>
    <property type="match status" value="1"/>
</dbReference>
<gene>
    <name evidence="8" type="ORF">D0865_03567</name>
</gene>
<evidence type="ECO:0000256" key="6">
    <source>
        <dbReference type="SAM" id="SignalP"/>
    </source>
</evidence>
<evidence type="ECO:0000256" key="4">
    <source>
        <dbReference type="ARBA" id="ARBA00022827"/>
    </source>
</evidence>
<dbReference type="Gene3D" id="3.30.465.10">
    <property type="match status" value="2"/>
</dbReference>
<feature type="signal peptide" evidence="6">
    <location>
        <begin position="1"/>
        <end position="16"/>
    </location>
</feature>
<dbReference type="GO" id="GO:0071949">
    <property type="term" value="F:FAD binding"/>
    <property type="evidence" value="ECO:0007669"/>
    <property type="project" value="InterPro"/>
</dbReference>
<evidence type="ECO:0000313" key="8">
    <source>
        <dbReference type="EMBL" id="RMY56591.1"/>
    </source>
</evidence>
<keyword evidence="5" id="KW-0560">Oxidoreductase</keyword>
<dbReference type="Pfam" id="PF08031">
    <property type="entry name" value="BBE"/>
    <property type="match status" value="1"/>
</dbReference>
<evidence type="ECO:0000256" key="2">
    <source>
        <dbReference type="ARBA" id="ARBA00005466"/>
    </source>
</evidence>
<comment type="caution">
    <text evidence="8">The sequence shown here is derived from an EMBL/GenBank/DDBJ whole genome shotgun (WGS) entry which is preliminary data.</text>
</comment>
<comment type="similarity">
    <text evidence="2">Belongs to the oxygen-dependent FAD-linked oxidoreductase family.</text>
</comment>
<evidence type="ECO:0000256" key="5">
    <source>
        <dbReference type="ARBA" id="ARBA00023002"/>
    </source>
</evidence>